<evidence type="ECO:0000313" key="2">
    <source>
        <dbReference type="Proteomes" id="UP000193553"/>
    </source>
</evidence>
<reference evidence="1 2" key="1">
    <citation type="submission" date="2017-03" db="EMBL/GenBank/DDBJ databases">
        <title>Whole genome sequences of fourteen strains of Bradyrhizobium canariense and one strain of Bradyrhizobium japonicum isolated from Lupinus (Papilionoideae: Genisteae) species in Algeria.</title>
        <authorList>
            <person name="Crovadore J."/>
            <person name="Chekireb D."/>
            <person name="Brachmann A."/>
            <person name="Chablais R."/>
            <person name="Cochard B."/>
            <person name="Lefort F."/>
        </authorList>
    </citation>
    <scope>NUCLEOTIDE SEQUENCE [LARGE SCALE GENOMIC DNA]</scope>
    <source>
        <strain evidence="1 2">UBMA195</strain>
    </source>
</reference>
<organism evidence="1 2">
    <name type="scientific">Bradyrhizobium canariense</name>
    <dbReference type="NCBI Taxonomy" id="255045"/>
    <lineage>
        <taxon>Bacteria</taxon>
        <taxon>Pseudomonadati</taxon>
        <taxon>Pseudomonadota</taxon>
        <taxon>Alphaproteobacteria</taxon>
        <taxon>Hyphomicrobiales</taxon>
        <taxon>Nitrobacteraceae</taxon>
        <taxon>Bradyrhizobium</taxon>
    </lineage>
</organism>
<evidence type="ECO:0008006" key="3">
    <source>
        <dbReference type="Google" id="ProtNLM"/>
    </source>
</evidence>
<dbReference type="EMBL" id="NAFI01000164">
    <property type="protein sequence ID" value="OSJ13022.1"/>
    <property type="molecule type" value="Genomic_DNA"/>
</dbReference>
<dbReference type="AlphaFoldDB" id="A0A1X3H9U6"/>
<protein>
    <recommendedName>
        <fullName evidence="3">PAS domain-containing protein</fullName>
    </recommendedName>
</protein>
<comment type="caution">
    <text evidence="1">The sequence shown here is derived from an EMBL/GenBank/DDBJ whole genome shotgun (WGS) entry which is preliminary data.</text>
</comment>
<name>A0A1X3H9U6_9BRAD</name>
<accession>A0A1X3H9U6</accession>
<dbReference type="Proteomes" id="UP000193553">
    <property type="component" value="Unassembled WGS sequence"/>
</dbReference>
<proteinExistence type="predicted"/>
<gene>
    <name evidence="1" type="ORF">BSZ18_12040</name>
</gene>
<sequence length="204" mass="22699">MGAMQYTDGSFADVKSISQQAMCRYWARTAGDLRFPSLDQFRPEARLHDPKQLIIWSVERRGEGHTFRALYQGASVGEVFNSSWAGKSMEEVLPPAFKEFGLAAAEQCVTSGCAIYNVFSTYNSGGHTIDCERLLLPLGRAGRVEQMVGSLQLISMAGSFNRETVIRHFEWKTDVSCAIRIYASGGRRQSSPSTSEEREAHRTS</sequence>
<evidence type="ECO:0000313" key="1">
    <source>
        <dbReference type="EMBL" id="OSJ13022.1"/>
    </source>
</evidence>